<dbReference type="PROSITE" id="PS51918">
    <property type="entry name" value="RADICAL_SAM"/>
    <property type="match status" value="1"/>
</dbReference>
<gene>
    <name evidence="8" type="ORF">S06H3_26198</name>
</gene>
<keyword evidence="5" id="KW-0408">Iron</keyword>
<dbReference type="EMBL" id="BARV01015117">
    <property type="protein sequence ID" value="GAI27105.1"/>
    <property type="molecule type" value="Genomic_DNA"/>
</dbReference>
<comment type="cofactor">
    <cofactor evidence="1">
        <name>[4Fe-4S] cluster</name>
        <dbReference type="ChEBI" id="CHEBI:49883"/>
    </cofactor>
</comment>
<dbReference type="InterPro" id="IPR013785">
    <property type="entry name" value="Aldolase_TIM"/>
</dbReference>
<evidence type="ECO:0000256" key="5">
    <source>
        <dbReference type="ARBA" id="ARBA00023004"/>
    </source>
</evidence>
<name>X1NJY6_9ZZZZ</name>
<dbReference type="HAMAP" id="MF_00206">
    <property type="entry name" value="Lipoyl_synth"/>
    <property type="match status" value="1"/>
</dbReference>
<feature type="domain" description="Radical SAM core" evidence="7">
    <location>
        <begin position="1"/>
        <end position="194"/>
    </location>
</feature>
<dbReference type="PANTHER" id="PTHR10949:SF0">
    <property type="entry name" value="LIPOYL SYNTHASE, MITOCHONDRIAL"/>
    <property type="match status" value="1"/>
</dbReference>
<dbReference type="GO" id="GO:0016992">
    <property type="term" value="F:lipoate synthase activity"/>
    <property type="evidence" value="ECO:0007669"/>
    <property type="project" value="InterPro"/>
</dbReference>
<dbReference type="PANTHER" id="PTHR10949">
    <property type="entry name" value="LIPOYL SYNTHASE"/>
    <property type="match status" value="1"/>
</dbReference>
<reference evidence="8" key="1">
    <citation type="journal article" date="2014" name="Front. Microbiol.">
        <title>High frequency of phylogenetically diverse reductive dehalogenase-homologous genes in deep subseafloor sedimentary metagenomes.</title>
        <authorList>
            <person name="Kawai M."/>
            <person name="Futagami T."/>
            <person name="Toyoda A."/>
            <person name="Takaki Y."/>
            <person name="Nishi S."/>
            <person name="Hori S."/>
            <person name="Arai W."/>
            <person name="Tsubouchi T."/>
            <person name="Morono Y."/>
            <person name="Uchiyama I."/>
            <person name="Ito T."/>
            <person name="Fujiyama A."/>
            <person name="Inagaki F."/>
            <person name="Takami H."/>
        </authorList>
    </citation>
    <scope>NUCLEOTIDE SEQUENCE</scope>
    <source>
        <strain evidence="8">Expedition CK06-06</strain>
    </source>
</reference>
<evidence type="ECO:0000256" key="2">
    <source>
        <dbReference type="ARBA" id="ARBA00022485"/>
    </source>
</evidence>
<dbReference type="NCBIfam" id="NF009544">
    <property type="entry name" value="PRK12928.1"/>
    <property type="match status" value="1"/>
</dbReference>
<evidence type="ECO:0000256" key="6">
    <source>
        <dbReference type="ARBA" id="ARBA00023014"/>
    </source>
</evidence>
<dbReference type="GO" id="GO:0046872">
    <property type="term" value="F:metal ion binding"/>
    <property type="evidence" value="ECO:0007669"/>
    <property type="project" value="UniProtKB-KW"/>
</dbReference>
<keyword evidence="4" id="KW-0479">Metal-binding</keyword>
<comment type="caution">
    <text evidence="8">The sequence shown here is derived from an EMBL/GenBank/DDBJ whole genome shotgun (WGS) entry which is preliminary data.</text>
</comment>
<organism evidence="8">
    <name type="scientific">marine sediment metagenome</name>
    <dbReference type="NCBI Taxonomy" id="412755"/>
    <lineage>
        <taxon>unclassified sequences</taxon>
        <taxon>metagenomes</taxon>
        <taxon>ecological metagenomes</taxon>
    </lineage>
</organism>
<proteinExistence type="inferred from homology"/>
<sequence length="224" mass="25037">MEHGQPGTPDTNEPEHVVEAIKKLGLRYVVITSVTRDDLPDGGAYQFAKVVEAIRSYDSKITAEVLIPDFQGSLSALEVIVASHPAIINHNVETVPRLYPQVRPQAKYERSVQLLKHVKSMEGELLTKSGLMVGLGERHEEIIQAMEDLREVDCDFLTIGQYLRPSLNHHRVIRFVPPTEFEEYKNTGVAMGFRGVASAPYVRSSFQADKMFKGIDHPQGNIEG</sequence>
<dbReference type="InterPro" id="IPR007197">
    <property type="entry name" value="rSAM"/>
</dbReference>
<keyword evidence="2" id="KW-0004">4Fe-4S</keyword>
<evidence type="ECO:0000256" key="4">
    <source>
        <dbReference type="ARBA" id="ARBA00022723"/>
    </source>
</evidence>
<keyword evidence="3" id="KW-0949">S-adenosyl-L-methionine</keyword>
<dbReference type="SUPFAM" id="SSF102114">
    <property type="entry name" value="Radical SAM enzymes"/>
    <property type="match status" value="1"/>
</dbReference>
<evidence type="ECO:0000313" key="8">
    <source>
        <dbReference type="EMBL" id="GAI27105.1"/>
    </source>
</evidence>
<evidence type="ECO:0000259" key="7">
    <source>
        <dbReference type="PROSITE" id="PS51918"/>
    </source>
</evidence>
<dbReference type="NCBIfam" id="NF004019">
    <property type="entry name" value="PRK05481.1"/>
    <property type="match status" value="1"/>
</dbReference>
<accession>X1NJY6</accession>
<dbReference type="InterPro" id="IPR003698">
    <property type="entry name" value="Lipoyl_synth"/>
</dbReference>
<dbReference type="AlphaFoldDB" id="X1NJY6"/>
<dbReference type="Pfam" id="PF04055">
    <property type="entry name" value="Radical_SAM"/>
    <property type="match status" value="1"/>
</dbReference>
<keyword evidence="6" id="KW-0411">Iron-sulfur</keyword>
<dbReference type="InterPro" id="IPR058240">
    <property type="entry name" value="rSAM_sf"/>
</dbReference>
<dbReference type="Gene3D" id="3.20.20.70">
    <property type="entry name" value="Aldolase class I"/>
    <property type="match status" value="1"/>
</dbReference>
<evidence type="ECO:0000256" key="1">
    <source>
        <dbReference type="ARBA" id="ARBA00001966"/>
    </source>
</evidence>
<evidence type="ECO:0000256" key="3">
    <source>
        <dbReference type="ARBA" id="ARBA00022691"/>
    </source>
</evidence>
<protein>
    <recommendedName>
        <fullName evidence="7">Radical SAM core domain-containing protein</fullName>
    </recommendedName>
</protein>
<dbReference type="GO" id="GO:0051539">
    <property type="term" value="F:4 iron, 4 sulfur cluster binding"/>
    <property type="evidence" value="ECO:0007669"/>
    <property type="project" value="UniProtKB-KW"/>
</dbReference>